<comment type="pathway">
    <text evidence="10">Carbohydrate metabolism; tricarboxylic acid cycle; succinate from succinyl-CoA (ligase route): step 1/1.</text>
</comment>
<feature type="binding site" evidence="10">
    <location>
        <position position="107"/>
    </location>
    <ligand>
        <name>ATP</name>
        <dbReference type="ChEBI" id="CHEBI:30616"/>
    </ligand>
</feature>
<dbReference type="HAMAP" id="MF_00558">
    <property type="entry name" value="Succ_CoA_beta"/>
    <property type="match status" value="1"/>
</dbReference>
<dbReference type="PIRSF" id="PIRSF001554">
    <property type="entry name" value="SucCS_beta"/>
    <property type="match status" value="1"/>
</dbReference>
<dbReference type="EC" id="6.2.1.5" evidence="10"/>
<dbReference type="GO" id="GO:0006104">
    <property type="term" value="P:succinyl-CoA metabolic process"/>
    <property type="evidence" value="ECO:0007669"/>
    <property type="project" value="TreeGrafter"/>
</dbReference>
<comment type="cofactor">
    <cofactor evidence="10">
        <name>Mg(2+)</name>
        <dbReference type="ChEBI" id="CHEBI:18420"/>
    </cofactor>
    <text evidence="10">Binds 1 Mg(2+) ion per subunit.</text>
</comment>
<evidence type="ECO:0000256" key="1">
    <source>
        <dbReference type="ARBA" id="ARBA00009182"/>
    </source>
</evidence>
<evidence type="ECO:0000256" key="8">
    <source>
        <dbReference type="ARBA" id="ARBA00050563"/>
    </source>
</evidence>
<dbReference type="PANTHER" id="PTHR11815:SF10">
    <property type="entry name" value="SUCCINATE--COA LIGASE [GDP-FORMING] SUBUNIT BETA, MITOCHONDRIAL"/>
    <property type="match status" value="1"/>
</dbReference>
<dbReference type="Gene3D" id="3.30.470.20">
    <property type="entry name" value="ATP-grasp fold, B domain"/>
    <property type="match status" value="1"/>
</dbReference>
<dbReference type="InterPro" id="IPR013815">
    <property type="entry name" value="ATP_grasp_subdomain_1"/>
</dbReference>
<dbReference type="Gene3D" id="3.30.1490.20">
    <property type="entry name" value="ATP-grasp fold, A domain"/>
    <property type="match status" value="1"/>
</dbReference>
<evidence type="ECO:0000313" key="13">
    <source>
        <dbReference type="Proteomes" id="UP000744438"/>
    </source>
</evidence>
<dbReference type="InterPro" id="IPR005811">
    <property type="entry name" value="SUCC_ACL_C"/>
</dbReference>
<comment type="caution">
    <text evidence="10">Lacks conserved residue(s) required for the propagation of feature annotation.</text>
</comment>
<feature type="binding site" evidence="10">
    <location>
        <position position="46"/>
    </location>
    <ligand>
        <name>ATP</name>
        <dbReference type="ChEBI" id="CHEBI:30616"/>
    </ligand>
</feature>
<keyword evidence="2 10" id="KW-0816">Tricarboxylic acid cycle</keyword>
<dbReference type="EMBL" id="JADHQC010000013">
    <property type="protein sequence ID" value="MBL6811822.1"/>
    <property type="molecule type" value="Genomic_DNA"/>
</dbReference>
<comment type="catalytic activity">
    <reaction evidence="9">
        <text>GTP + succinate + CoA = succinyl-CoA + GDP + phosphate</text>
        <dbReference type="Rhea" id="RHEA:22120"/>
        <dbReference type="ChEBI" id="CHEBI:30031"/>
        <dbReference type="ChEBI" id="CHEBI:37565"/>
        <dbReference type="ChEBI" id="CHEBI:43474"/>
        <dbReference type="ChEBI" id="CHEBI:57287"/>
        <dbReference type="ChEBI" id="CHEBI:57292"/>
        <dbReference type="ChEBI" id="CHEBI:58189"/>
    </reaction>
    <physiologicalReaction direction="right-to-left" evidence="9">
        <dbReference type="Rhea" id="RHEA:22122"/>
    </physiologicalReaction>
</comment>
<reference evidence="12" key="1">
    <citation type="submission" date="2020-10" db="EMBL/GenBank/DDBJ databases">
        <title>Microbiome of the Black Sea water column analyzed by genome centric metagenomics.</title>
        <authorList>
            <person name="Cabello-Yeves P.J."/>
            <person name="Callieri C."/>
            <person name="Picazo A."/>
            <person name="Mehrshad M."/>
            <person name="Haro-Moreno J.M."/>
            <person name="Roda-Garcia J."/>
            <person name="Dzembekova N."/>
            <person name="Slabakova V."/>
            <person name="Slabakova N."/>
            <person name="Moncheva S."/>
            <person name="Rodriguez-Valera F."/>
        </authorList>
    </citation>
    <scope>NUCLEOTIDE SEQUENCE</scope>
    <source>
        <strain evidence="12">BS307-5m-G49</strain>
    </source>
</reference>
<comment type="function">
    <text evidence="10">Succinyl-CoA synthetase functions in the citric acid cycle (TCA), coupling the hydrolysis of succinyl-CoA to the synthesis of either ATP or GTP and thus represents the only step of substrate-level phosphorylation in the TCA. The beta subunit provides nucleotide specificity of the enzyme and binds the substrate succinate, while the binding sites for coenzyme A and phosphate are found in the alpha subunit.</text>
</comment>
<keyword evidence="4 10" id="KW-0479">Metal-binding</keyword>
<accession>A0A937I089</accession>
<dbReference type="Pfam" id="PF00549">
    <property type="entry name" value="Ligase_CoA"/>
    <property type="match status" value="1"/>
</dbReference>
<dbReference type="InterPro" id="IPR005809">
    <property type="entry name" value="Succ_CoA_ligase-like_bsu"/>
</dbReference>
<dbReference type="NCBIfam" id="TIGR01016">
    <property type="entry name" value="sucCoAbeta"/>
    <property type="match status" value="1"/>
</dbReference>
<dbReference type="GO" id="GO:0000287">
    <property type="term" value="F:magnesium ion binding"/>
    <property type="evidence" value="ECO:0007669"/>
    <property type="project" value="UniProtKB-UniRule"/>
</dbReference>
<evidence type="ECO:0000256" key="2">
    <source>
        <dbReference type="ARBA" id="ARBA00022532"/>
    </source>
</evidence>
<evidence type="ECO:0000256" key="3">
    <source>
        <dbReference type="ARBA" id="ARBA00022598"/>
    </source>
</evidence>
<name>A0A937I089_9GAMM</name>
<keyword evidence="3 10" id="KW-0436">Ligase</keyword>
<evidence type="ECO:0000256" key="6">
    <source>
        <dbReference type="ARBA" id="ARBA00022840"/>
    </source>
</evidence>
<comment type="caution">
    <text evidence="12">The sequence shown here is derived from an EMBL/GenBank/DDBJ whole genome shotgun (WGS) entry which is preliminary data.</text>
</comment>
<feature type="binding site" evidence="10">
    <location>
        <position position="198"/>
    </location>
    <ligand>
        <name>Mg(2+)</name>
        <dbReference type="ChEBI" id="CHEBI:18420"/>
    </ligand>
</feature>
<keyword evidence="6 10" id="KW-0067">ATP-binding</keyword>
<dbReference type="Proteomes" id="UP000744438">
    <property type="component" value="Unassembled WGS sequence"/>
</dbReference>
<dbReference type="InterPro" id="IPR017866">
    <property type="entry name" value="Succ-CoA_synthase_bsu_CS"/>
</dbReference>
<dbReference type="FunFam" id="3.40.50.261:FF:000001">
    <property type="entry name" value="Succinate--CoA ligase [ADP-forming] subunit beta"/>
    <property type="match status" value="1"/>
</dbReference>
<dbReference type="GO" id="GO:0004775">
    <property type="term" value="F:succinate-CoA ligase (ADP-forming) activity"/>
    <property type="evidence" value="ECO:0007669"/>
    <property type="project" value="UniProtKB-UniRule"/>
</dbReference>
<dbReference type="PROSITE" id="PS01217">
    <property type="entry name" value="SUCCINYL_COA_LIG_3"/>
    <property type="match status" value="1"/>
</dbReference>
<dbReference type="Gene3D" id="3.40.50.261">
    <property type="entry name" value="Succinyl-CoA synthetase domains"/>
    <property type="match status" value="1"/>
</dbReference>
<dbReference type="NCBIfam" id="NF001913">
    <property type="entry name" value="PRK00696.1"/>
    <property type="match status" value="1"/>
</dbReference>
<proteinExistence type="inferred from homology"/>
<dbReference type="GO" id="GO:0005524">
    <property type="term" value="F:ATP binding"/>
    <property type="evidence" value="ECO:0007669"/>
    <property type="project" value="UniProtKB-UniRule"/>
</dbReference>
<evidence type="ECO:0000259" key="11">
    <source>
        <dbReference type="PROSITE" id="PS50975"/>
    </source>
</evidence>
<dbReference type="GO" id="GO:0006099">
    <property type="term" value="P:tricarboxylic acid cycle"/>
    <property type="evidence" value="ECO:0007669"/>
    <property type="project" value="UniProtKB-UniRule"/>
</dbReference>
<comment type="similarity">
    <text evidence="1 10">Belongs to the succinate/malate CoA ligase beta subunit family.</text>
</comment>
<dbReference type="InterPro" id="IPR013650">
    <property type="entry name" value="ATP-grasp_succ-CoA_synth-type"/>
</dbReference>
<dbReference type="GO" id="GO:0042709">
    <property type="term" value="C:succinate-CoA ligase complex"/>
    <property type="evidence" value="ECO:0007669"/>
    <property type="project" value="TreeGrafter"/>
</dbReference>
<dbReference type="PROSITE" id="PS50975">
    <property type="entry name" value="ATP_GRASP"/>
    <property type="match status" value="1"/>
</dbReference>
<dbReference type="Pfam" id="PF08442">
    <property type="entry name" value="ATP-grasp_2"/>
    <property type="match status" value="1"/>
</dbReference>
<sequence>MNLHEYQSKQLLENFDLPTAKSVVAFSVEEITNLINELDGEEFVVKVQVHAGGRGKVGGVKITQDINEIIEFAKDWLGKKFVNHQTGDEGKPVSAIMIAESTTIQKEFYLGAVIDRSSQSLVVMASPEGGMDIEKVAEENPETIFKINVSKNKKEDFDVLPLVTGLGLSSSQTEEFKKIVSGLVNLFFEKDLSLIEINPLVIDQNDSLKCLDAKINIDENALFRQEDLLKLRDSSQENRKEIEAAKWDLNYVALDGNIGCMVNGAGLAMATMDIIKLSGGFPANFLDVGGTVDKERVAEAFKIILSDEKVKSVLINIFGGIVRCDVVASGIVSAVSEVGVDIPVIVRLKGNNSEEAKKILSESDLNIISADDLSEAAELAVKNSG</sequence>
<comment type="catalytic activity">
    <reaction evidence="8">
        <text>succinate + ATP + CoA = succinyl-CoA + ADP + phosphate</text>
        <dbReference type="Rhea" id="RHEA:17661"/>
        <dbReference type="ChEBI" id="CHEBI:30031"/>
        <dbReference type="ChEBI" id="CHEBI:30616"/>
        <dbReference type="ChEBI" id="CHEBI:43474"/>
        <dbReference type="ChEBI" id="CHEBI:57287"/>
        <dbReference type="ChEBI" id="CHEBI:57292"/>
        <dbReference type="ChEBI" id="CHEBI:456216"/>
        <dbReference type="EC" id="6.2.1.5"/>
    </reaction>
    <physiologicalReaction direction="right-to-left" evidence="8">
        <dbReference type="Rhea" id="RHEA:17663"/>
    </physiologicalReaction>
</comment>
<organism evidence="12 13">
    <name type="scientific">SAR86 cluster bacterium</name>
    <dbReference type="NCBI Taxonomy" id="2030880"/>
    <lineage>
        <taxon>Bacteria</taxon>
        <taxon>Pseudomonadati</taxon>
        <taxon>Pseudomonadota</taxon>
        <taxon>Gammaproteobacteria</taxon>
        <taxon>SAR86 cluster</taxon>
    </lineage>
</organism>
<feature type="binding site" evidence="10">
    <location>
        <begin position="320"/>
        <end position="322"/>
    </location>
    <ligand>
        <name>substrate</name>
        <note>ligand shared with subunit alpha</note>
    </ligand>
</feature>
<evidence type="ECO:0000256" key="10">
    <source>
        <dbReference type="HAMAP-Rule" id="MF_00558"/>
    </source>
</evidence>
<comment type="subunit">
    <text evidence="10">Heterotetramer of two alpha and two beta subunits.</text>
</comment>
<feature type="binding site" evidence="10">
    <location>
        <position position="212"/>
    </location>
    <ligand>
        <name>Mg(2+)</name>
        <dbReference type="ChEBI" id="CHEBI:18420"/>
    </ligand>
</feature>
<evidence type="ECO:0000256" key="4">
    <source>
        <dbReference type="ARBA" id="ARBA00022723"/>
    </source>
</evidence>
<protein>
    <recommendedName>
        <fullName evidence="10">Succinate--CoA ligase [ADP-forming] subunit beta</fullName>
        <ecNumber evidence="10">6.2.1.5</ecNumber>
    </recommendedName>
    <alternativeName>
        <fullName evidence="10">Succinyl-CoA synthetase subunit beta</fullName>
        <shortName evidence="10">SCS-beta</shortName>
    </alternativeName>
</protein>
<feature type="domain" description="ATP-grasp" evidence="11">
    <location>
        <begin position="9"/>
        <end position="55"/>
    </location>
</feature>
<evidence type="ECO:0000256" key="7">
    <source>
        <dbReference type="ARBA" id="ARBA00022842"/>
    </source>
</evidence>
<evidence type="ECO:0000256" key="5">
    <source>
        <dbReference type="ARBA" id="ARBA00022741"/>
    </source>
</evidence>
<dbReference type="GO" id="GO:0005829">
    <property type="term" value="C:cytosol"/>
    <property type="evidence" value="ECO:0007669"/>
    <property type="project" value="TreeGrafter"/>
</dbReference>
<dbReference type="PANTHER" id="PTHR11815">
    <property type="entry name" value="SUCCINYL-COA SYNTHETASE BETA CHAIN"/>
    <property type="match status" value="1"/>
</dbReference>
<feature type="binding site" evidence="10">
    <location>
        <position position="102"/>
    </location>
    <ligand>
        <name>ATP</name>
        <dbReference type="ChEBI" id="CHEBI:30616"/>
    </ligand>
</feature>
<dbReference type="SUPFAM" id="SSF56059">
    <property type="entry name" value="Glutathione synthetase ATP-binding domain-like"/>
    <property type="match status" value="1"/>
</dbReference>
<dbReference type="FunFam" id="3.30.470.20:FF:000002">
    <property type="entry name" value="Succinate--CoA ligase [ADP-forming] subunit beta"/>
    <property type="match status" value="1"/>
</dbReference>
<keyword evidence="7 10" id="KW-0460">Magnesium</keyword>
<feature type="binding site" evidence="10">
    <location>
        <position position="263"/>
    </location>
    <ligand>
        <name>substrate</name>
        <note>ligand shared with subunit alpha</note>
    </ligand>
</feature>
<dbReference type="InterPro" id="IPR016102">
    <property type="entry name" value="Succinyl-CoA_synth-like"/>
</dbReference>
<keyword evidence="5 10" id="KW-0547">Nucleotide-binding</keyword>
<dbReference type="InterPro" id="IPR011761">
    <property type="entry name" value="ATP-grasp"/>
</dbReference>
<evidence type="ECO:0000313" key="12">
    <source>
        <dbReference type="EMBL" id="MBL6811822.1"/>
    </source>
</evidence>
<dbReference type="SUPFAM" id="SSF52210">
    <property type="entry name" value="Succinyl-CoA synthetase domains"/>
    <property type="match status" value="1"/>
</dbReference>
<dbReference type="AlphaFoldDB" id="A0A937I089"/>
<feature type="binding site" evidence="10">
    <location>
        <begin position="53"/>
        <end position="55"/>
    </location>
    <ligand>
        <name>ATP</name>
        <dbReference type="ChEBI" id="CHEBI:30616"/>
    </ligand>
</feature>
<gene>
    <name evidence="10 12" type="primary">sucC</name>
    <name evidence="12" type="ORF">ISQ63_02930</name>
</gene>
<dbReference type="FunFam" id="3.30.1490.20:FF:000002">
    <property type="entry name" value="Succinate--CoA ligase [ADP-forming] subunit beta"/>
    <property type="match status" value="1"/>
</dbReference>
<evidence type="ECO:0000256" key="9">
    <source>
        <dbReference type="ARBA" id="ARBA00052891"/>
    </source>
</evidence>